<name>A0ACC0X497_9ROSI</name>
<keyword evidence="2" id="KW-1185">Reference proteome</keyword>
<proteinExistence type="predicted"/>
<protein>
    <submittedName>
        <fullName evidence="1">Uncharacterized protein</fullName>
    </submittedName>
</protein>
<comment type="caution">
    <text evidence="1">The sequence shown here is derived from an EMBL/GenBank/DDBJ whole genome shotgun (WGS) entry which is preliminary data.</text>
</comment>
<gene>
    <name evidence="1" type="ORF">Pint_30183</name>
</gene>
<reference evidence="2" key="1">
    <citation type="journal article" date="2023" name="G3 (Bethesda)">
        <title>Genome assembly and association tests identify interacting loci associated with vigor, precocity, and sex in interspecific pistachio rootstocks.</title>
        <authorList>
            <person name="Palmer W."/>
            <person name="Jacygrad E."/>
            <person name="Sagayaradj S."/>
            <person name="Cavanaugh K."/>
            <person name="Han R."/>
            <person name="Bertier L."/>
            <person name="Beede B."/>
            <person name="Kafkas S."/>
            <person name="Golino D."/>
            <person name="Preece J."/>
            <person name="Michelmore R."/>
        </authorList>
    </citation>
    <scope>NUCLEOTIDE SEQUENCE [LARGE SCALE GENOMIC DNA]</scope>
</reference>
<evidence type="ECO:0000313" key="2">
    <source>
        <dbReference type="Proteomes" id="UP001163603"/>
    </source>
</evidence>
<sequence>MAWSLSPPSPLTLPISSTAKITLTAATIKCHTLWRSKSERKRATRIITNASEGESKSDDSDKDSPAFNPFGFVTDNPSSRSAIQLPESPAEDGNVGQMLYRIEDKGKEFGKYIKCGKLVWFVRRTGSPETRRGTIVFLHGAPTQSYSYRNVMSQMSDFGFHCIAPDWIGFGFSDKPQPGYGFNYTEKEFHEELDKLLDGLEVKSPFFLVVQGFLVGSYGLTWALKNQSKISKLVILNSPLTVSSPTPGLFTKLRFPSNHISR</sequence>
<accession>A0ACC0X497</accession>
<dbReference type="Proteomes" id="UP001163603">
    <property type="component" value="Chromosome 15"/>
</dbReference>
<evidence type="ECO:0000313" key="1">
    <source>
        <dbReference type="EMBL" id="KAJ0008114.1"/>
    </source>
</evidence>
<organism evidence="1 2">
    <name type="scientific">Pistacia integerrima</name>
    <dbReference type="NCBI Taxonomy" id="434235"/>
    <lineage>
        <taxon>Eukaryota</taxon>
        <taxon>Viridiplantae</taxon>
        <taxon>Streptophyta</taxon>
        <taxon>Embryophyta</taxon>
        <taxon>Tracheophyta</taxon>
        <taxon>Spermatophyta</taxon>
        <taxon>Magnoliopsida</taxon>
        <taxon>eudicotyledons</taxon>
        <taxon>Gunneridae</taxon>
        <taxon>Pentapetalae</taxon>
        <taxon>rosids</taxon>
        <taxon>malvids</taxon>
        <taxon>Sapindales</taxon>
        <taxon>Anacardiaceae</taxon>
        <taxon>Pistacia</taxon>
    </lineage>
</organism>
<dbReference type="EMBL" id="CM047750">
    <property type="protein sequence ID" value="KAJ0008114.1"/>
    <property type="molecule type" value="Genomic_DNA"/>
</dbReference>